<feature type="non-terminal residue" evidence="1">
    <location>
        <position position="160"/>
    </location>
</feature>
<evidence type="ECO:0000313" key="2">
    <source>
        <dbReference type="Proteomes" id="UP001597045"/>
    </source>
</evidence>
<dbReference type="Gene3D" id="1.10.510.10">
    <property type="entry name" value="Transferase(Phosphotransferase) domain 1"/>
    <property type="match status" value="1"/>
</dbReference>
<dbReference type="EMBL" id="JBHTIS010002256">
    <property type="protein sequence ID" value="MFD1049564.1"/>
    <property type="molecule type" value="Genomic_DNA"/>
</dbReference>
<name>A0ABW3MIQ4_9PSEU</name>
<sequence>MSGGSVVRLPDPCTDEEFPHACPRACGCCTIEDSHDARRAADVLGIPFYVWDFTERNITHDMATSTWVDNAITVNGRTWPVLRMQWVEGRTLNHHVEDLVEDEDTASIRALADNWRDLVRRIQTARFAHGDLQHGNVMVEGDGTLRLVDFDSAWIEPFAG</sequence>
<dbReference type="SUPFAM" id="SSF56112">
    <property type="entry name" value="Protein kinase-like (PK-like)"/>
    <property type="match status" value="1"/>
</dbReference>
<proteinExistence type="predicted"/>
<accession>A0ABW3MIQ4</accession>
<comment type="caution">
    <text evidence="1">The sequence shown here is derived from an EMBL/GenBank/DDBJ whole genome shotgun (WGS) entry which is preliminary data.</text>
</comment>
<dbReference type="Proteomes" id="UP001597045">
    <property type="component" value="Unassembled WGS sequence"/>
</dbReference>
<gene>
    <name evidence="1" type="ORF">ACFQ1S_30555</name>
</gene>
<evidence type="ECO:0008006" key="3">
    <source>
        <dbReference type="Google" id="ProtNLM"/>
    </source>
</evidence>
<protein>
    <recommendedName>
        <fullName evidence="3">Protein kinase domain-containing protein</fullName>
    </recommendedName>
</protein>
<organism evidence="1 2">
    <name type="scientific">Kibdelosporangium lantanae</name>
    <dbReference type="NCBI Taxonomy" id="1497396"/>
    <lineage>
        <taxon>Bacteria</taxon>
        <taxon>Bacillati</taxon>
        <taxon>Actinomycetota</taxon>
        <taxon>Actinomycetes</taxon>
        <taxon>Pseudonocardiales</taxon>
        <taxon>Pseudonocardiaceae</taxon>
        <taxon>Kibdelosporangium</taxon>
    </lineage>
</organism>
<dbReference type="InterPro" id="IPR011009">
    <property type="entry name" value="Kinase-like_dom_sf"/>
</dbReference>
<keyword evidence="2" id="KW-1185">Reference proteome</keyword>
<reference evidence="2" key="1">
    <citation type="journal article" date="2019" name="Int. J. Syst. Evol. Microbiol.">
        <title>The Global Catalogue of Microorganisms (GCM) 10K type strain sequencing project: providing services to taxonomists for standard genome sequencing and annotation.</title>
        <authorList>
            <consortium name="The Broad Institute Genomics Platform"/>
            <consortium name="The Broad Institute Genome Sequencing Center for Infectious Disease"/>
            <person name="Wu L."/>
            <person name="Ma J."/>
        </authorList>
    </citation>
    <scope>NUCLEOTIDE SEQUENCE [LARGE SCALE GENOMIC DNA]</scope>
    <source>
        <strain evidence="2">JCM 31486</strain>
    </source>
</reference>
<evidence type="ECO:0000313" key="1">
    <source>
        <dbReference type="EMBL" id="MFD1049564.1"/>
    </source>
</evidence>